<keyword evidence="3" id="KW-1185">Reference proteome</keyword>
<feature type="compositionally biased region" description="Basic and acidic residues" evidence="1">
    <location>
        <begin position="1"/>
        <end position="11"/>
    </location>
</feature>
<accession>D8Q2S9</accession>
<evidence type="ECO:0000313" key="2">
    <source>
        <dbReference type="EMBL" id="EFI98179.1"/>
    </source>
</evidence>
<proteinExistence type="predicted"/>
<feature type="compositionally biased region" description="Pro residues" evidence="1">
    <location>
        <begin position="12"/>
        <end position="23"/>
    </location>
</feature>
<feature type="region of interest" description="Disordered" evidence="1">
    <location>
        <begin position="77"/>
        <end position="167"/>
    </location>
</feature>
<dbReference type="VEuPathDB" id="FungiDB:SCHCODRAFT_02686181"/>
<dbReference type="HOGENOM" id="CLU_1200402_0_0_1"/>
<dbReference type="GeneID" id="9590252"/>
<organism evidence="3">
    <name type="scientific">Schizophyllum commune (strain H4-8 / FGSC 9210)</name>
    <name type="common">Split gill fungus</name>
    <dbReference type="NCBI Taxonomy" id="578458"/>
    <lineage>
        <taxon>Eukaryota</taxon>
        <taxon>Fungi</taxon>
        <taxon>Dikarya</taxon>
        <taxon>Basidiomycota</taxon>
        <taxon>Agaricomycotina</taxon>
        <taxon>Agaricomycetes</taxon>
        <taxon>Agaricomycetidae</taxon>
        <taxon>Agaricales</taxon>
        <taxon>Schizophyllaceae</taxon>
        <taxon>Schizophyllum</taxon>
    </lineage>
</organism>
<dbReference type="InParanoid" id="D8Q2S9"/>
<dbReference type="AlphaFoldDB" id="D8Q2S9"/>
<evidence type="ECO:0000313" key="3">
    <source>
        <dbReference type="Proteomes" id="UP000007431"/>
    </source>
</evidence>
<dbReference type="EMBL" id="GL377305">
    <property type="protein sequence ID" value="EFI98179.1"/>
    <property type="molecule type" value="Genomic_DNA"/>
</dbReference>
<evidence type="ECO:0000256" key="1">
    <source>
        <dbReference type="SAM" id="MobiDB-lite"/>
    </source>
</evidence>
<dbReference type="KEGG" id="scm:SCHCO_02686181"/>
<reference evidence="2 3" key="1">
    <citation type="journal article" date="2010" name="Nat. Biotechnol.">
        <title>Genome sequence of the model mushroom Schizophyllum commune.</title>
        <authorList>
            <person name="Ohm R.A."/>
            <person name="de Jong J.F."/>
            <person name="Lugones L.G."/>
            <person name="Aerts A."/>
            <person name="Kothe E."/>
            <person name="Stajich J.E."/>
            <person name="de Vries R.P."/>
            <person name="Record E."/>
            <person name="Levasseur A."/>
            <person name="Baker S.E."/>
            <person name="Bartholomew K.A."/>
            <person name="Coutinho P.M."/>
            <person name="Erdmann S."/>
            <person name="Fowler T.J."/>
            <person name="Gathman A.C."/>
            <person name="Lombard V."/>
            <person name="Henrissat B."/>
            <person name="Knabe N."/>
            <person name="Kuees U."/>
            <person name="Lilly W.W."/>
            <person name="Lindquist E."/>
            <person name="Lucas S."/>
            <person name="Magnuson J.K."/>
            <person name="Piumi F."/>
            <person name="Raudaskoski M."/>
            <person name="Salamov A."/>
            <person name="Schmutz J."/>
            <person name="Schwarze F.W.M.R."/>
            <person name="vanKuyk P.A."/>
            <person name="Horton J.S."/>
            <person name="Grigoriev I.V."/>
            <person name="Woesten H.A.B."/>
        </authorList>
    </citation>
    <scope>NUCLEOTIDE SEQUENCE [LARGE SCALE GENOMIC DNA]</scope>
    <source>
        <strain evidence="3">H4-8 / FGSC 9210</strain>
    </source>
</reference>
<feature type="region of interest" description="Disordered" evidence="1">
    <location>
        <begin position="1"/>
        <end position="62"/>
    </location>
</feature>
<sequence length="231" mass="25654">MIDDRVGEERPPPQPPSGGLPPERPPRYWRSPLRSPCDPLTSDENDVESLSGRLTSSSIMDDSLLIGDLLAVDARARQDGKPHRTNGLLASRKSPRQPQVITPFTKNSSSTKGTPRRRRTPLVDEEHLPRPPRTSSYRRRESRRPPSIVAGHRGPPAPPNPLAPSTHQMVISSSAHPTCILLLIGLSDTYRRMPDWTDSHGQESEVLRWVVRSSAEHSPTHLPLPSITAWA</sequence>
<name>D8Q2S9_SCHCM</name>
<feature type="non-terminal residue" evidence="2">
    <location>
        <position position="231"/>
    </location>
</feature>
<gene>
    <name evidence="2" type="ORF">SCHCODRAFT_107588</name>
</gene>
<dbReference type="Proteomes" id="UP000007431">
    <property type="component" value="Unassembled WGS sequence"/>
</dbReference>
<feature type="compositionally biased region" description="Polar residues" evidence="1">
    <location>
        <begin position="96"/>
        <end position="113"/>
    </location>
</feature>
<protein>
    <submittedName>
        <fullName evidence="2">Uncharacterized protein</fullName>
    </submittedName>
</protein>
<dbReference type="RefSeq" id="XP_003033082.1">
    <property type="nucleotide sequence ID" value="XM_003033036.1"/>
</dbReference>